<comment type="caution">
    <text evidence="5">The sequence shown here is derived from an EMBL/GenBank/DDBJ whole genome shotgun (WGS) entry which is preliminary data.</text>
</comment>
<evidence type="ECO:0000256" key="3">
    <source>
        <dbReference type="ARBA" id="ARBA00023204"/>
    </source>
</evidence>
<dbReference type="EMBL" id="RBXB01000004">
    <property type="protein sequence ID" value="RKS95983.1"/>
    <property type="molecule type" value="Genomic_DNA"/>
</dbReference>
<dbReference type="Pfam" id="PF11967">
    <property type="entry name" value="RecO_N"/>
    <property type="match status" value="1"/>
</dbReference>
<reference evidence="5 6" key="1">
    <citation type="submission" date="2018-10" db="EMBL/GenBank/DDBJ databases">
        <title>Genomic Encyclopedia of Archaeal and Bacterial Type Strains, Phase II (KMG-II): from individual species to whole genera.</title>
        <authorList>
            <person name="Goeker M."/>
        </authorList>
    </citation>
    <scope>NUCLEOTIDE SEQUENCE [LARGE SCALE GENOMIC DNA]</scope>
    <source>
        <strain evidence="5 6">DSM 14219</strain>
    </source>
</reference>
<keyword evidence="3" id="KW-0234">DNA repair</keyword>
<dbReference type="Proteomes" id="UP000272428">
    <property type="component" value="Unassembled WGS sequence"/>
</dbReference>
<dbReference type="Pfam" id="PF02565">
    <property type="entry name" value="RecO_C"/>
    <property type="match status" value="1"/>
</dbReference>
<keyword evidence="6" id="KW-1185">Reference proteome</keyword>
<dbReference type="PANTHER" id="PTHR33991:SF1">
    <property type="entry name" value="DNA REPAIR PROTEIN RECO"/>
    <property type="match status" value="1"/>
</dbReference>
<evidence type="ECO:0000313" key="5">
    <source>
        <dbReference type="EMBL" id="RKS95983.1"/>
    </source>
</evidence>
<name>A0A495S7Y5_9FLAO</name>
<dbReference type="AlphaFoldDB" id="A0A495S7Y5"/>
<dbReference type="PANTHER" id="PTHR33991">
    <property type="entry name" value="DNA REPAIR PROTEIN RECO"/>
    <property type="match status" value="1"/>
</dbReference>
<keyword evidence="1" id="KW-0227">DNA damage</keyword>
<dbReference type="NCBIfam" id="TIGR00613">
    <property type="entry name" value="reco"/>
    <property type="match status" value="1"/>
</dbReference>
<dbReference type="OrthoDB" id="9789152at2"/>
<dbReference type="Gene3D" id="2.40.50.140">
    <property type="entry name" value="Nucleic acid-binding proteins"/>
    <property type="match status" value="1"/>
</dbReference>
<evidence type="ECO:0000256" key="1">
    <source>
        <dbReference type="ARBA" id="ARBA00022763"/>
    </source>
</evidence>
<keyword evidence="2" id="KW-0233">DNA recombination</keyword>
<dbReference type="RefSeq" id="WP_121463041.1">
    <property type="nucleotide sequence ID" value="NZ_RBXB01000004.1"/>
</dbReference>
<dbReference type="InterPro" id="IPR022572">
    <property type="entry name" value="DNA_rep/recomb_RecO_N"/>
</dbReference>
<dbReference type="SUPFAM" id="SSF50249">
    <property type="entry name" value="Nucleic acid-binding proteins"/>
    <property type="match status" value="1"/>
</dbReference>
<evidence type="ECO:0000313" key="6">
    <source>
        <dbReference type="Proteomes" id="UP000272428"/>
    </source>
</evidence>
<sequence>MNSQKGFLLSLIKYGENDAVLHCFTEEDGFQSYFLKGVYSKRNKKKALLLPLNQLNFSINSAKGNSIASVSGFELVRNNDIYTDIRANTVVFFISDLLNQILRHENKNTRIFVSINEFIDELIQNNYQSHLIFLVKILNIQGVAPLINEGKYLDPETGIFSQNLTHQLFTEEISGLWKSIISAEYPYQIKIHPQIRKNFLDSLLVYYHYHITDFRIPNSLEVIQQIFE</sequence>
<dbReference type="InterPro" id="IPR012340">
    <property type="entry name" value="NA-bd_OB-fold"/>
</dbReference>
<accession>A0A495S7Y5</accession>
<organism evidence="5 6">
    <name type="scientific">Chryseobacterium defluvii</name>
    <dbReference type="NCBI Taxonomy" id="160396"/>
    <lineage>
        <taxon>Bacteria</taxon>
        <taxon>Pseudomonadati</taxon>
        <taxon>Bacteroidota</taxon>
        <taxon>Flavobacteriia</taxon>
        <taxon>Flavobacteriales</taxon>
        <taxon>Weeksellaceae</taxon>
        <taxon>Chryseobacterium group</taxon>
        <taxon>Chryseobacterium</taxon>
    </lineage>
</organism>
<dbReference type="GO" id="GO:0043590">
    <property type="term" value="C:bacterial nucleoid"/>
    <property type="evidence" value="ECO:0007669"/>
    <property type="project" value="TreeGrafter"/>
</dbReference>
<dbReference type="InterPro" id="IPR003717">
    <property type="entry name" value="RecO"/>
</dbReference>
<evidence type="ECO:0000256" key="2">
    <source>
        <dbReference type="ARBA" id="ARBA00023172"/>
    </source>
</evidence>
<proteinExistence type="predicted"/>
<dbReference type="GO" id="GO:0006302">
    <property type="term" value="P:double-strand break repair"/>
    <property type="evidence" value="ECO:0007669"/>
    <property type="project" value="TreeGrafter"/>
</dbReference>
<feature type="domain" description="DNA replication/recombination mediator RecO N-terminal" evidence="4">
    <location>
        <begin position="3"/>
        <end position="77"/>
    </location>
</feature>
<dbReference type="GO" id="GO:0006310">
    <property type="term" value="P:DNA recombination"/>
    <property type="evidence" value="ECO:0007669"/>
    <property type="project" value="UniProtKB-KW"/>
</dbReference>
<gene>
    <name evidence="5" type="ORF">BCF58_3486</name>
</gene>
<evidence type="ECO:0000259" key="4">
    <source>
        <dbReference type="Pfam" id="PF11967"/>
    </source>
</evidence>
<protein>
    <submittedName>
        <fullName evidence="5">DNA replication and repair protein RecO</fullName>
    </submittedName>
</protein>